<dbReference type="EMBL" id="BSXV01000946">
    <property type="protein sequence ID" value="GME91214.1"/>
    <property type="molecule type" value="Genomic_DNA"/>
</dbReference>
<sequence>MDTLQNYDSSDSDSDAPEELENEIKENSQKSNTNTNTANDNSRNTGKSVKILNNLIPRQVLNKKKENPEKYYSEAYIAKSYALAKNKSSAPGDTNSNNNSLDLFGIGKINNNYKQNLDNNSGNIDTAATGFKDKVTSIITESDQITEDIQNQDNNNTNKVTRKRKIGDISDDQIIEFNANEFYQKNNELIQNGILDSNKIIKENSKINYYSNNGKNQLSDIIKFTERNYDKLNSKKSKK</sequence>
<keyword evidence="2" id="KW-1185">Reference proteome</keyword>
<protein>
    <submittedName>
        <fullName evidence="1">Unnamed protein product</fullName>
    </submittedName>
</protein>
<reference evidence="1" key="1">
    <citation type="submission" date="2023-04" db="EMBL/GenBank/DDBJ databases">
        <title>Candida boidinii NBRC 1967.</title>
        <authorList>
            <person name="Ichikawa N."/>
            <person name="Sato H."/>
            <person name="Tonouchi N."/>
        </authorList>
    </citation>
    <scope>NUCLEOTIDE SEQUENCE</scope>
    <source>
        <strain evidence="1">NBRC 1967</strain>
    </source>
</reference>
<comment type="caution">
    <text evidence="1">The sequence shown here is derived from an EMBL/GenBank/DDBJ whole genome shotgun (WGS) entry which is preliminary data.</text>
</comment>
<name>A0ACB5TMX0_CANBO</name>
<gene>
    <name evidence="1" type="ORF">Cboi01_000221300</name>
</gene>
<accession>A0ACB5TMX0</accession>
<dbReference type="Proteomes" id="UP001165101">
    <property type="component" value="Unassembled WGS sequence"/>
</dbReference>
<evidence type="ECO:0000313" key="1">
    <source>
        <dbReference type="EMBL" id="GME91214.1"/>
    </source>
</evidence>
<evidence type="ECO:0000313" key="2">
    <source>
        <dbReference type="Proteomes" id="UP001165101"/>
    </source>
</evidence>
<organism evidence="1 2">
    <name type="scientific">Candida boidinii</name>
    <name type="common">Yeast</name>
    <dbReference type="NCBI Taxonomy" id="5477"/>
    <lineage>
        <taxon>Eukaryota</taxon>
        <taxon>Fungi</taxon>
        <taxon>Dikarya</taxon>
        <taxon>Ascomycota</taxon>
        <taxon>Saccharomycotina</taxon>
        <taxon>Pichiomycetes</taxon>
        <taxon>Pichiales</taxon>
        <taxon>Pichiaceae</taxon>
        <taxon>Ogataea</taxon>
        <taxon>Ogataea/Candida clade</taxon>
    </lineage>
</organism>
<proteinExistence type="predicted"/>